<dbReference type="InterPro" id="IPR013780">
    <property type="entry name" value="Glyco_hydro_b"/>
</dbReference>
<evidence type="ECO:0000259" key="5">
    <source>
        <dbReference type="Pfam" id="PF17801"/>
    </source>
</evidence>
<keyword evidence="7" id="KW-1185">Reference proteome</keyword>
<evidence type="ECO:0000313" key="7">
    <source>
        <dbReference type="Proteomes" id="UP001183535"/>
    </source>
</evidence>
<keyword evidence="3" id="KW-0378">Hydrolase</keyword>
<gene>
    <name evidence="6" type="ORF">RM877_15785</name>
</gene>
<dbReference type="SUPFAM" id="SSF51445">
    <property type="entry name" value="(Trans)glycosidases"/>
    <property type="match status" value="1"/>
</dbReference>
<feature type="domain" description="Alpha galactosidase C-terminal" evidence="5">
    <location>
        <begin position="78"/>
        <end position="153"/>
    </location>
</feature>
<dbReference type="RefSeq" id="WP_237549423.1">
    <property type="nucleotide sequence ID" value="NZ_JAVRES010000006.1"/>
</dbReference>
<keyword evidence="4" id="KW-0326">Glycosidase</keyword>
<organism evidence="6 7">
    <name type="scientific">Streptomyces doudnae</name>
    <dbReference type="NCBI Taxonomy" id="3075536"/>
    <lineage>
        <taxon>Bacteria</taxon>
        <taxon>Bacillati</taxon>
        <taxon>Actinomycetota</taxon>
        <taxon>Actinomycetes</taxon>
        <taxon>Kitasatosporales</taxon>
        <taxon>Streptomycetaceae</taxon>
        <taxon>Streptomyces</taxon>
    </lineage>
</organism>
<evidence type="ECO:0000256" key="3">
    <source>
        <dbReference type="ARBA" id="ARBA00022801"/>
    </source>
</evidence>
<evidence type="ECO:0000256" key="1">
    <source>
        <dbReference type="ARBA" id="ARBA00009743"/>
    </source>
</evidence>
<comment type="similarity">
    <text evidence="1">Belongs to the glycosyl hydrolase 27 family.</text>
</comment>
<dbReference type="Proteomes" id="UP001183535">
    <property type="component" value="Unassembled WGS sequence"/>
</dbReference>
<dbReference type="InterPro" id="IPR041233">
    <property type="entry name" value="Melibiase_C"/>
</dbReference>
<dbReference type="SUPFAM" id="SSF51011">
    <property type="entry name" value="Glycosyl hydrolase domain"/>
    <property type="match status" value="1"/>
</dbReference>
<reference evidence="7" key="1">
    <citation type="submission" date="2023-07" db="EMBL/GenBank/DDBJ databases">
        <title>30 novel species of actinomycetes from the DSMZ collection.</title>
        <authorList>
            <person name="Nouioui I."/>
        </authorList>
    </citation>
    <scope>NUCLEOTIDE SEQUENCE [LARGE SCALE GENOMIC DNA]</scope>
    <source>
        <strain evidence="7">DSM 41981</strain>
    </source>
</reference>
<comment type="caution">
    <text evidence="6">The sequence shown here is derived from an EMBL/GenBank/DDBJ whole genome shotgun (WGS) entry which is preliminary data.</text>
</comment>
<dbReference type="InterPro" id="IPR013785">
    <property type="entry name" value="Aldolase_TIM"/>
</dbReference>
<evidence type="ECO:0000256" key="4">
    <source>
        <dbReference type="ARBA" id="ARBA00023295"/>
    </source>
</evidence>
<dbReference type="PANTHER" id="PTHR11452">
    <property type="entry name" value="ALPHA-GALACTOSIDASE/ALPHA-N-ACETYLGALACTOSAMINIDASE"/>
    <property type="match status" value="1"/>
</dbReference>
<evidence type="ECO:0000313" key="6">
    <source>
        <dbReference type="EMBL" id="MDT0436144.1"/>
    </source>
</evidence>
<keyword evidence="2" id="KW-0732">Signal</keyword>
<dbReference type="Gene3D" id="3.20.20.70">
    <property type="entry name" value="Aldolase class I"/>
    <property type="match status" value="1"/>
</dbReference>
<dbReference type="Gene3D" id="2.60.40.1180">
    <property type="entry name" value="Golgi alpha-mannosidase II"/>
    <property type="match status" value="1"/>
</dbReference>
<dbReference type="InterPro" id="IPR002241">
    <property type="entry name" value="Glyco_hydro_27"/>
</dbReference>
<proteinExistence type="inferred from homology"/>
<dbReference type="EMBL" id="JAVRES010000006">
    <property type="protein sequence ID" value="MDT0436144.1"/>
    <property type="molecule type" value="Genomic_DNA"/>
</dbReference>
<accession>A0ABD5EP53</accession>
<dbReference type="AlphaFoldDB" id="A0ABD5EP53"/>
<dbReference type="InterPro" id="IPR017853">
    <property type="entry name" value="GH"/>
</dbReference>
<dbReference type="GO" id="GO:0016798">
    <property type="term" value="F:hydrolase activity, acting on glycosyl bonds"/>
    <property type="evidence" value="ECO:0007669"/>
    <property type="project" value="UniProtKB-KW"/>
</dbReference>
<dbReference type="Pfam" id="PF17801">
    <property type="entry name" value="Melibiase_C"/>
    <property type="match status" value="1"/>
</dbReference>
<dbReference type="PANTHER" id="PTHR11452:SF42">
    <property type="entry name" value="ALPHA-GALACTOSIDASE"/>
    <property type="match status" value="1"/>
</dbReference>
<sequence length="160" mass="17832">MLPLGHIGIRAERGEDRMSALTRDEQISLLTLWLISRSPLMMGGDLPTSPPETIDLLTHDEAPAVLWHGTGGREVLREGDLVLWTARDTDGGTRYAAVFSTSGAARRFHVPLGSIGARRQDRVRELWTRRDTPHDGHRLAVDLPAHGAALYRLGEERRQE</sequence>
<evidence type="ECO:0000256" key="2">
    <source>
        <dbReference type="ARBA" id="ARBA00022729"/>
    </source>
</evidence>
<protein>
    <recommendedName>
        <fullName evidence="5">Alpha galactosidase C-terminal domain-containing protein</fullName>
    </recommendedName>
</protein>
<name>A0ABD5EP53_9ACTN</name>